<dbReference type="SMART" id="SM00298">
    <property type="entry name" value="CHROMO"/>
    <property type="match status" value="2"/>
</dbReference>
<feature type="region of interest" description="Disordered" evidence="13">
    <location>
        <begin position="1900"/>
        <end position="1931"/>
    </location>
</feature>
<dbReference type="InterPro" id="IPR037259">
    <property type="entry name" value="BRK_sf"/>
</dbReference>
<evidence type="ECO:0000313" key="18">
    <source>
        <dbReference type="Proteomes" id="UP001108240"/>
    </source>
</evidence>
<dbReference type="InterPro" id="IPR056342">
    <property type="entry name" value="HTH_CHD6-9"/>
</dbReference>
<feature type="region of interest" description="Disordered" evidence="13">
    <location>
        <begin position="2204"/>
        <end position="2237"/>
    </location>
</feature>
<dbReference type="SUPFAM" id="SSF54160">
    <property type="entry name" value="Chromo domain-like"/>
    <property type="match status" value="2"/>
</dbReference>
<feature type="domain" description="Helicase ATP-binding" evidence="15">
    <location>
        <begin position="271"/>
        <end position="445"/>
    </location>
</feature>
<dbReference type="Proteomes" id="UP001108240">
    <property type="component" value="Unplaced"/>
</dbReference>
<dbReference type="PROSITE" id="PS50013">
    <property type="entry name" value="CHROMO_2"/>
    <property type="match status" value="1"/>
</dbReference>
<evidence type="ECO:0000256" key="1">
    <source>
        <dbReference type="ARBA" id="ARBA00004123"/>
    </source>
</evidence>
<accession>A0A9J8DK81</accession>
<keyword evidence="5" id="KW-0378">Hydrolase</keyword>
<dbReference type="Gene3D" id="1.10.10.60">
    <property type="entry name" value="Homeodomain-like"/>
    <property type="match status" value="1"/>
</dbReference>
<evidence type="ECO:0000256" key="6">
    <source>
        <dbReference type="ARBA" id="ARBA00022840"/>
    </source>
</evidence>
<keyword evidence="4" id="KW-0547">Nucleotide-binding</keyword>
<dbReference type="SMART" id="SM00490">
    <property type="entry name" value="HELICc"/>
    <property type="match status" value="1"/>
</dbReference>
<dbReference type="GO" id="GO:0005524">
    <property type="term" value="F:ATP binding"/>
    <property type="evidence" value="ECO:0007669"/>
    <property type="project" value="UniProtKB-KW"/>
</dbReference>
<evidence type="ECO:0000256" key="7">
    <source>
        <dbReference type="ARBA" id="ARBA00022853"/>
    </source>
</evidence>
<evidence type="ECO:0000259" key="15">
    <source>
        <dbReference type="PROSITE" id="PS51192"/>
    </source>
</evidence>
<evidence type="ECO:0000256" key="12">
    <source>
        <dbReference type="ARBA" id="ARBA00049360"/>
    </source>
</evidence>
<dbReference type="SMART" id="SM00592">
    <property type="entry name" value="BRK"/>
    <property type="match status" value="1"/>
</dbReference>
<dbReference type="InterPro" id="IPR014001">
    <property type="entry name" value="Helicase_ATP-bd"/>
</dbReference>
<dbReference type="Gene3D" id="3.40.50.10810">
    <property type="entry name" value="Tandem AAA-ATPase domain"/>
    <property type="match status" value="1"/>
</dbReference>
<dbReference type="GO" id="GO:0005634">
    <property type="term" value="C:nucleus"/>
    <property type="evidence" value="ECO:0007669"/>
    <property type="project" value="UniProtKB-SubCell"/>
</dbReference>
<organism evidence="17 18">
    <name type="scientific">Cyprinus carpio carpio</name>
    <dbReference type="NCBI Taxonomy" id="630221"/>
    <lineage>
        <taxon>Eukaryota</taxon>
        <taxon>Metazoa</taxon>
        <taxon>Chordata</taxon>
        <taxon>Craniata</taxon>
        <taxon>Vertebrata</taxon>
        <taxon>Euteleostomi</taxon>
        <taxon>Actinopterygii</taxon>
        <taxon>Neopterygii</taxon>
        <taxon>Teleostei</taxon>
        <taxon>Ostariophysi</taxon>
        <taxon>Cypriniformes</taxon>
        <taxon>Cyprinidae</taxon>
        <taxon>Cyprininae</taxon>
        <taxon>Cyprinus</taxon>
    </lineage>
</organism>
<dbReference type="InterPro" id="IPR006576">
    <property type="entry name" value="BRK_domain"/>
</dbReference>
<dbReference type="Gene3D" id="2.40.50.40">
    <property type="match status" value="1"/>
</dbReference>
<dbReference type="PANTHER" id="PTHR46850:SF1">
    <property type="entry name" value="CHROMODOMAIN-HELICASE-DNA-BINDING PROTEIN 9"/>
    <property type="match status" value="1"/>
</dbReference>
<keyword evidence="18" id="KW-1185">Reference proteome</keyword>
<dbReference type="InterPro" id="IPR023780">
    <property type="entry name" value="Chromo_domain"/>
</dbReference>
<feature type="compositionally biased region" description="Pro residues" evidence="13">
    <location>
        <begin position="1915"/>
        <end position="1926"/>
    </location>
</feature>
<dbReference type="InterPro" id="IPR051493">
    <property type="entry name" value="CHD"/>
</dbReference>
<evidence type="ECO:0000256" key="10">
    <source>
        <dbReference type="ARBA" id="ARBA00023163"/>
    </source>
</evidence>
<dbReference type="FunFam" id="2.40.50.40:FF:000001">
    <property type="entry name" value="chromodomain-helicase-DNA-binding protein 8 isoform X4"/>
    <property type="match status" value="1"/>
</dbReference>
<evidence type="ECO:0000256" key="8">
    <source>
        <dbReference type="ARBA" id="ARBA00023015"/>
    </source>
</evidence>
<dbReference type="Gene3D" id="3.40.50.300">
    <property type="entry name" value="P-loop containing nucleotide triphosphate hydrolases"/>
    <property type="match status" value="1"/>
</dbReference>
<feature type="region of interest" description="Disordered" evidence="13">
    <location>
        <begin position="2022"/>
        <end position="2046"/>
    </location>
</feature>
<dbReference type="Pfam" id="PF00385">
    <property type="entry name" value="Chromo"/>
    <property type="match status" value="1"/>
</dbReference>
<protein>
    <submittedName>
        <fullName evidence="17">Chromodomain helicase DNA binding protein 6</fullName>
    </submittedName>
</protein>
<dbReference type="InterPro" id="IPR000953">
    <property type="entry name" value="Chromo/chromo_shadow_dom"/>
</dbReference>
<feature type="domain" description="Chromo" evidence="14">
    <location>
        <begin position="173"/>
        <end position="216"/>
    </location>
</feature>
<comment type="subcellular location">
    <subcellularLocation>
        <location evidence="1">Nucleus</location>
    </subcellularLocation>
</comment>
<dbReference type="SUPFAM" id="SSF52540">
    <property type="entry name" value="P-loop containing nucleoside triphosphate hydrolases"/>
    <property type="match status" value="2"/>
</dbReference>
<dbReference type="Ensembl" id="ENSCCRT00000140598.1">
    <property type="protein sequence ID" value="ENSCCRP00000179806.1"/>
    <property type="gene ID" value="ENSCCRG00000069087.1"/>
</dbReference>
<comment type="similarity">
    <text evidence="2">Belongs to the SNF2/RAD54 helicase family.</text>
</comment>
<dbReference type="GeneTree" id="ENSGT00940000158986"/>
<dbReference type="GO" id="GO:0003677">
    <property type="term" value="F:DNA binding"/>
    <property type="evidence" value="ECO:0007669"/>
    <property type="project" value="UniProtKB-KW"/>
</dbReference>
<comment type="catalytic activity">
    <reaction evidence="12">
        <text>ATP + H2O = ADP + phosphate + H(+)</text>
        <dbReference type="Rhea" id="RHEA:13065"/>
        <dbReference type="ChEBI" id="CHEBI:15377"/>
        <dbReference type="ChEBI" id="CHEBI:15378"/>
        <dbReference type="ChEBI" id="CHEBI:30616"/>
        <dbReference type="ChEBI" id="CHEBI:43474"/>
        <dbReference type="ChEBI" id="CHEBI:456216"/>
    </reaction>
</comment>
<dbReference type="PROSITE" id="PS51194">
    <property type="entry name" value="HELICASE_CTER"/>
    <property type="match status" value="1"/>
</dbReference>
<keyword evidence="11" id="KW-0539">Nucleus</keyword>
<evidence type="ECO:0000256" key="11">
    <source>
        <dbReference type="ARBA" id="ARBA00023242"/>
    </source>
</evidence>
<feature type="compositionally biased region" description="Basic residues" evidence="13">
    <location>
        <begin position="1"/>
        <end position="11"/>
    </location>
</feature>
<dbReference type="InterPro" id="IPR000330">
    <property type="entry name" value="SNF2_N"/>
</dbReference>
<dbReference type="SUPFAM" id="SSF160481">
    <property type="entry name" value="BRK domain-like"/>
    <property type="match status" value="1"/>
</dbReference>
<evidence type="ECO:0000313" key="17">
    <source>
        <dbReference type="Ensembl" id="ENSCCRP00000179806.1"/>
    </source>
</evidence>
<evidence type="ECO:0000259" key="14">
    <source>
        <dbReference type="PROSITE" id="PS50013"/>
    </source>
</evidence>
<dbReference type="GO" id="GO:0006325">
    <property type="term" value="P:chromatin organization"/>
    <property type="evidence" value="ECO:0007669"/>
    <property type="project" value="UniProtKB-KW"/>
</dbReference>
<feature type="region of interest" description="Disordered" evidence="13">
    <location>
        <begin position="1"/>
        <end position="53"/>
    </location>
</feature>
<feature type="region of interest" description="Disordered" evidence="13">
    <location>
        <begin position="1529"/>
        <end position="1554"/>
    </location>
</feature>
<dbReference type="GO" id="GO:0016787">
    <property type="term" value="F:hydrolase activity"/>
    <property type="evidence" value="ECO:0007669"/>
    <property type="project" value="UniProtKB-KW"/>
</dbReference>
<dbReference type="PANTHER" id="PTHR46850">
    <property type="entry name" value="CHROMODOMAIN-HELICASE-DNA-BINDING PROTEIN 9"/>
    <property type="match status" value="1"/>
</dbReference>
<feature type="compositionally biased region" description="Basic and acidic residues" evidence="13">
    <location>
        <begin position="1529"/>
        <end position="1541"/>
    </location>
</feature>
<evidence type="ECO:0000259" key="16">
    <source>
        <dbReference type="PROSITE" id="PS51194"/>
    </source>
</evidence>
<dbReference type="Gene3D" id="3.40.5.120">
    <property type="match status" value="1"/>
</dbReference>
<evidence type="ECO:0000256" key="4">
    <source>
        <dbReference type="ARBA" id="ARBA00022741"/>
    </source>
</evidence>
<dbReference type="SMART" id="SM00487">
    <property type="entry name" value="DEXDc"/>
    <property type="match status" value="1"/>
</dbReference>
<keyword evidence="9" id="KW-0238">DNA-binding</keyword>
<keyword evidence="7" id="KW-0156">Chromatin regulator</keyword>
<dbReference type="Pfam" id="PF00271">
    <property type="entry name" value="Helicase_C"/>
    <property type="match status" value="1"/>
</dbReference>
<proteinExistence type="inferred from homology"/>
<dbReference type="CDD" id="cd18663">
    <property type="entry name" value="CD2_tandem_CHD5-9_like"/>
    <property type="match status" value="1"/>
</dbReference>
<dbReference type="Pfam" id="PF00176">
    <property type="entry name" value="SNF2-rel_dom"/>
    <property type="match status" value="1"/>
</dbReference>
<evidence type="ECO:0000256" key="3">
    <source>
        <dbReference type="ARBA" id="ARBA00022737"/>
    </source>
</evidence>
<evidence type="ECO:0000256" key="9">
    <source>
        <dbReference type="ARBA" id="ARBA00023125"/>
    </source>
</evidence>
<keyword evidence="6" id="KW-0067">ATP-binding</keyword>
<sequence>MPPEKKKKGKRKSDAVLEMVESDDTTSLSTLATGEESIDPMDNTKRRSGRQVKRRKYNEDLDFKVVDDDGETIAVLGSGRIAAMSSSTLAWQAEEPPEDEANIIEKILAVRTVKKEVTMSDYISYLHCKWATLEELEKDPRISQKIKRFRNKQAQMKHIFTEPDEDLFNPDYIEVDRVLEIAITTDTETGEEVTHYLVKWCSLSYEESTWELQEDVDPVKIREFEDLKQIPEIKQVERPLPEQWQKLEKSREYRNGNQLREYQLEGMNWLLFNWYNRKNCILADEMGLGKTIQSITFLYEIFLMSLRGPFLIIAPLSTITNWEREFRTWTEMNVIVYHGSQISRQMIQQYEMYHRDEQGNIVSGQFKFHGIITTFEMIMADCPELKKINWRCVVIDEAHRLKNRNCKLLEGLKLMNLEHKVLLTGTPLQNSVEELFSLLNFLEPSQFPSETTFLEEFGDLKTEEQVKKLQAILKPMMLRRLKDDVEKNLAPKQETIIEVELTNIQKKYYRAILEKNFAFLAKGANQHNMPNLINTMMELRKCCNHPYLITGAEEKILESFKKTYSSEAADFQLQAMIQAAGKLVLIDKLLPKLLAGGHKVLVFSQMVRCLDILEDYLIQRRYTYERIDGRVRGNLRQAAIDRFSKVDSDRFVFLLCTRAGGLGINLTAADTCIIFDSDWNPQNDLQAQARCHRIGQSKAVKVYRLITRNSYEREMFDKASLKLGLDKAVLQDINRKGSLNGVQQLSKLEVEDLLRKGAYGALMDEEDEGSKFCEEDIDQILQRRTQTITIQSEGKGSTFAKASFVSSGNRTDISLDDPNFWQKWAKIAELEIDSKAEKESLVIDTPRVRKQTRHYNSFEDDELMEFSELDSDSEERPCRTRRLSDRNRRYLRAECFRVEKNLLIFGWGRWKDILNHGRFKWHLTERDMEVLCRALLVYCVRHYKGDDKIKSFIWDLITPTKDGHNQALQNHSGLSAPVPRGRKGKKLKNQLSPPELKNADWLAHCNPEVVLQDDSYKKHLKQHCNKVLLRVRMLYYLKVEVLGEAADQALEGIPSSKLEVTLPDIDYIEIPTIWWDAEADKSLLVGVHKHGYERYNAMRADPALCFLERVGMPDVTALTVEQSGAETSDEIKEENDIKSEELEEKVEIKVIVGSQRRGFIGSLAGDLVAEVMEQGRIQWPAGTALTARLRRLITAYQRYTRREPLRHDFLLHEGIAPVAWQIGEFRHCTTEPDPLFLEWQRRWTRREQADFYRTVSSFGVVYDPEKKTFDWNQFRALARLERKTDESLERYFHSFVSMCRTACRLPPRKDEGNVDPSLFVEPITEERAARTLYRIELLRKVREQVLRHPLLGARLQLCRPSLYLPVWWECGKHDRDLLIGVAKNGLSRTDFYILNDPQLSFLEAHRNYVHKENHRYSVPGLPHHHCCLYDANLGHCQSPQPPEYHPTSSHHTTTQLVHTHGHHQPTEVVASESGSSLGIGTGNREGFLDCPPLDDSLDPEEEAESVGFHFDSPKTKDIQDEIDKMPSIESPRENCLKESQKGEVPFDDSSGDLKDPCEVALEEPYEKPLTEPEKVPLEESYDLTCDETLQEPCEGFQQDTAEQQLVEETCKEPPEPIEELIIVCFLALLGDVDGPHFALPMCEMADSVHEMREPTIAQLLQEKALFSFSEWPKDRVIINRIDSICHTILKGKWPSSSQQYESPTSLANTCVPSSAHQRAGFLPTRMPISQSLNFNLSHTVPHLPKERLVAPPFLPELKRPRRGYEFEAEVLAKPSQLGEKIQVGVPHCANTLLLNGWQDAAIDLSKPTELTVGGDSGPIGQMSHTVQSAPHKITGIGSIQGSLGLDMAGILQAGLIHPVTGQIVNGGLRRDDSMLRRRRGRRRNVETPDLSFIKGQSMNLPEQQVCPPATSTTLPTPPSAPSPAPPASETLNVSMDREMANKGLMEWLRQNPNYNMELSAFPNANILHSFLERPKQRRHRCKDPSKLDVSSLTGEERVPVVHRNTGRRGFLPEGKFTRILSGPVCRDPGPRRRGRRPRSEMPKAPELAAGMGPLFMNGGLIGSMDLVSLPNLRNVPGIPLTGIMGFPHGFATAVSSGEDAKNGLSMLPMMLHGMAAVQPPMYSAHMSGMINQPATSTATASSTSAMSASVSTAAATSSSSSSSSITSTGSHLTFNPFLIPGMSHSLLYPHMFLPPGSIMALPAMPAADSTGSPKRKRKKVREEVAEEGKNTHPIGRLPAELHLIKS</sequence>
<dbReference type="InterPro" id="IPR016197">
    <property type="entry name" value="Chromo-like_dom_sf"/>
</dbReference>
<dbReference type="InterPro" id="IPR038718">
    <property type="entry name" value="SNF2-like_sf"/>
</dbReference>
<dbReference type="InterPro" id="IPR001650">
    <property type="entry name" value="Helicase_C-like"/>
</dbReference>
<dbReference type="FunFam" id="3.40.50.300:FF:000015">
    <property type="entry name" value="chromodomain-helicase-DNA-binding protein 9 isoform X1"/>
    <property type="match status" value="1"/>
</dbReference>
<reference evidence="17" key="1">
    <citation type="submission" date="2025-08" db="UniProtKB">
        <authorList>
            <consortium name="Ensembl"/>
        </authorList>
    </citation>
    <scope>IDENTIFICATION</scope>
</reference>
<keyword evidence="3" id="KW-0677">Repeat</keyword>
<evidence type="ECO:0000256" key="2">
    <source>
        <dbReference type="ARBA" id="ARBA00007025"/>
    </source>
</evidence>
<keyword evidence="8" id="KW-0805">Transcription regulation</keyword>
<dbReference type="Pfam" id="PF23078">
    <property type="entry name" value="HTH_CHD6-9"/>
    <property type="match status" value="1"/>
</dbReference>
<dbReference type="FunFam" id="3.40.50.10810:FF:000003">
    <property type="entry name" value="chromodomain-helicase-DNA-binding protein 8 isoform X4"/>
    <property type="match status" value="1"/>
</dbReference>
<reference evidence="17" key="2">
    <citation type="submission" date="2025-09" db="UniProtKB">
        <authorList>
            <consortium name="Ensembl"/>
        </authorList>
    </citation>
    <scope>IDENTIFICATION</scope>
</reference>
<evidence type="ECO:0000256" key="13">
    <source>
        <dbReference type="SAM" id="MobiDB-lite"/>
    </source>
</evidence>
<dbReference type="PROSITE" id="PS51192">
    <property type="entry name" value="HELICASE_ATP_BIND_1"/>
    <property type="match status" value="1"/>
</dbReference>
<evidence type="ECO:0000256" key="5">
    <source>
        <dbReference type="ARBA" id="ARBA00022801"/>
    </source>
</evidence>
<dbReference type="CDD" id="cd18793">
    <property type="entry name" value="SF2_C_SNF"/>
    <property type="match status" value="1"/>
</dbReference>
<dbReference type="InterPro" id="IPR049730">
    <property type="entry name" value="SNF2/RAD54-like_C"/>
</dbReference>
<name>A0A9J8DK81_CYPCA</name>
<keyword evidence="10" id="KW-0804">Transcription</keyword>
<dbReference type="InterPro" id="IPR027417">
    <property type="entry name" value="P-loop_NTPase"/>
</dbReference>
<feature type="domain" description="Helicase C-terminal" evidence="16">
    <location>
        <begin position="585"/>
        <end position="754"/>
    </location>
</feature>
<feature type="compositionally biased region" description="Basic and acidic residues" evidence="13">
    <location>
        <begin position="2220"/>
        <end position="2230"/>
    </location>
</feature>
<feature type="region of interest" description="Disordered" evidence="13">
    <location>
        <begin position="965"/>
        <end position="987"/>
    </location>
</feature>